<dbReference type="NCBIfam" id="TIGR00560">
    <property type="entry name" value="pgsA"/>
    <property type="match status" value="1"/>
</dbReference>
<evidence type="ECO:0000256" key="2">
    <source>
        <dbReference type="ARBA" id="ARBA00005042"/>
    </source>
</evidence>
<feature type="transmembrane region" description="Helical" evidence="17">
    <location>
        <begin position="187"/>
        <end position="205"/>
    </location>
</feature>
<comment type="similarity">
    <text evidence="3 16">Belongs to the CDP-alcohol phosphatidyltransferase class-I family.</text>
</comment>
<sequence length="213" mass="22796">MLPRRQIPNALTVLRLGLAAGFFVALNFFRFEAPGFAGRGWLLGVGLVLFVAAALTDWADGYLARKWEVTSVFGRIIDPFADKILVLGAVVYLASPRFVDPSAVAAGDLRTMVSGVYPWMVVVVLARELLVTSIRGVAEQKGVEFGAKALGKWKMVLQSVVVPVVLLIVALDPTLPGHAWMGWVRDGLVLLTVAVTVASGLPYVLGAKALARA</sequence>
<dbReference type="PANTHER" id="PTHR14269">
    <property type="entry name" value="CDP-DIACYLGLYCEROL--GLYCEROL-3-PHOSPHATE 3-PHOSPHATIDYLTRANSFERASE-RELATED"/>
    <property type="match status" value="1"/>
</dbReference>
<dbReference type="HOGENOM" id="CLU_051314_2_1_0"/>
<protein>
    <recommendedName>
        <fullName evidence="5 15">CDP-diacylglycerol--glycerol-3-phosphate 3-phosphatidyltransferase</fullName>
        <ecNumber evidence="4 15">2.7.8.5</ecNumber>
    </recommendedName>
</protein>
<accession>I0IG54</accession>
<keyword evidence="7 16" id="KW-0808">Transferase</keyword>
<evidence type="ECO:0000256" key="12">
    <source>
        <dbReference type="ARBA" id="ARBA00023209"/>
    </source>
</evidence>
<keyword evidence="13" id="KW-1208">Phospholipid metabolism</keyword>
<evidence type="ECO:0000256" key="4">
    <source>
        <dbReference type="ARBA" id="ARBA00013170"/>
    </source>
</evidence>
<dbReference type="PROSITE" id="PS00379">
    <property type="entry name" value="CDP_ALCOHOL_P_TRANSF"/>
    <property type="match status" value="1"/>
</dbReference>
<dbReference type="RefSeq" id="WP_014437460.1">
    <property type="nucleotide sequence ID" value="NC_017080.1"/>
</dbReference>
<keyword evidence="12" id="KW-0594">Phospholipid biosynthesis</keyword>
<name>I0IG54_PHYMF</name>
<evidence type="ECO:0000256" key="16">
    <source>
        <dbReference type="RuleBase" id="RU003750"/>
    </source>
</evidence>
<evidence type="ECO:0000256" key="14">
    <source>
        <dbReference type="ARBA" id="ARBA00048586"/>
    </source>
</evidence>
<dbReference type="EC" id="2.7.8.5" evidence="4 15"/>
<dbReference type="Proteomes" id="UP000007881">
    <property type="component" value="Chromosome"/>
</dbReference>
<keyword evidence="19" id="KW-1185">Reference proteome</keyword>
<organism evidence="18 19">
    <name type="scientific">Phycisphaera mikurensis (strain NBRC 102666 / KCTC 22515 / FYK2301M01)</name>
    <dbReference type="NCBI Taxonomy" id="1142394"/>
    <lineage>
        <taxon>Bacteria</taxon>
        <taxon>Pseudomonadati</taxon>
        <taxon>Planctomycetota</taxon>
        <taxon>Phycisphaerae</taxon>
        <taxon>Phycisphaerales</taxon>
        <taxon>Phycisphaeraceae</taxon>
        <taxon>Phycisphaera</taxon>
    </lineage>
</organism>
<evidence type="ECO:0000256" key="11">
    <source>
        <dbReference type="ARBA" id="ARBA00023136"/>
    </source>
</evidence>
<keyword evidence="8 17" id="KW-0812">Transmembrane</keyword>
<dbReference type="Pfam" id="PF01066">
    <property type="entry name" value="CDP-OH_P_transf"/>
    <property type="match status" value="1"/>
</dbReference>
<dbReference type="KEGG" id="phm:PSMK_20830"/>
<feature type="transmembrane region" description="Helical" evidence="17">
    <location>
        <begin position="41"/>
        <end position="59"/>
    </location>
</feature>
<dbReference type="InterPro" id="IPR050324">
    <property type="entry name" value="CDP-alcohol_PTase-I"/>
</dbReference>
<keyword evidence="9 17" id="KW-1133">Transmembrane helix</keyword>
<evidence type="ECO:0000256" key="7">
    <source>
        <dbReference type="ARBA" id="ARBA00022679"/>
    </source>
</evidence>
<feature type="transmembrane region" description="Helical" evidence="17">
    <location>
        <begin position="80"/>
        <end position="96"/>
    </location>
</feature>
<evidence type="ECO:0000256" key="6">
    <source>
        <dbReference type="ARBA" id="ARBA00022516"/>
    </source>
</evidence>
<dbReference type="GO" id="GO:0046474">
    <property type="term" value="P:glycerophospholipid biosynthetic process"/>
    <property type="evidence" value="ECO:0007669"/>
    <property type="project" value="TreeGrafter"/>
</dbReference>
<feature type="transmembrane region" description="Helical" evidence="17">
    <location>
        <begin position="116"/>
        <end position="134"/>
    </location>
</feature>
<dbReference type="GO" id="GO:0008444">
    <property type="term" value="F:CDP-diacylglycerol-glycerol-3-phosphate 3-phosphatidyltransferase activity"/>
    <property type="evidence" value="ECO:0007669"/>
    <property type="project" value="UniProtKB-UniRule"/>
</dbReference>
<evidence type="ECO:0000256" key="8">
    <source>
        <dbReference type="ARBA" id="ARBA00022692"/>
    </source>
</evidence>
<dbReference type="InterPro" id="IPR004570">
    <property type="entry name" value="Phosphatidylglycerol_P_synth"/>
</dbReference>
<proteinExistence type="inferred from homology"/>
<dbReference type="STRING" id="1142394.PSMK_20830"/>
<gene>
    <name evidence="18" type="primary">pgsA</name>
    <name evidence="18" type="ordered locus">PSMK_20830</name>
</gene>
<keyword evidence="11 17" id="KW-0472">Membrane</keyword>
<evidence type="ECO:0000256" key="13">
    <source>
        <dbReference type="ARBA" id="ARBA00023264"/>
    </source>
</evidence>
<evidence type="ECO:0000256" key="3">
    <source>
        <dbReference type="ARBA" id="ARBA00010441"/>
    </source>
</evidence>
<comment type="catalytic activity">
    <reaction evidence="14">
        <text>a CDP-1,2-diacyl-sn-glycerol + sn-glycerol 3-phosphate = a 1,2-diacyl-sn-glycero-3-phospho-(1'-sn-glycero-3'-phosphate) + CMP + H(+)</text>
        <dbReference type="Rhea" id="RHEA:12593"/>
        <dbReference type="ChEBI" id="CHEBI:15378"/>
        <dbReference type="ChEBI" id="CHEBI:57597"/>
        <dbReference type="ChEBI" id="CHEBI:58332"/>
        <dbReference type="ChEBI" id="CHEBI:60110"/>
        <dbReference type="ChEBI" id="CHEBI:60377"/>
        <dbReference type="EC" id="2.7.8.5"/>
    </reaction>
</comment>
<comment type="pathway">
    <text evidence="2">Phospholipid metabolism; phosphatidylglycerol biosynthesis; phosphatidylglycerol from CDP-diacylglycerol: step 1/2.</text>
</comment>
<evidence type="ECO:0000256" key="1">
    <source>
        <dbReference type="ARBA" id="ARBA00004141"/>
    </source>
</evidence>
<evidence type="ECO:0000256" key="10">
    <source>
        <dbReference type="ARBA" id="ARBA00023098"/>
    </source>
</evidence>
<dbReference type="InterPro" id="IPR048254">
    <property type="entry name" value="CDP_ALCOHOL_P_TRANSF_CS"/>
</dbReference>
<dbReference type="Gene3D" id="1.20.120.1760">
    <property type="match status" value="1"/>
</dbReference>
<evidence type="ECO:0000313" key="19">
    <source>
        <dbReference type="Proteomes" id="UP000007881"/>
    </source>
</evidence>
<dbReference type="EMBL" id="AP012338">
    <property type="protein sequence ID" value="BAM04242.1"/>
    <property type="molecule type" value="Genomic_DNA"/>
</dbReference>
<dbReference type="PATRIC" id="fig|1142394.8.peg.2147"/>
<comment type="subcellular location">
    <subcellularLocation>
        <location evidence="1">Membrane</location>
        <topology evidence="1">Multi-pass membrane protein</topology>
    </subcellularLocation>
</comment>
<evidence type="ECO:0000256" key="9">
    <source>
        <dbReference type="ARBA" id="ARBA00022989"/>
    </source>
</evidence>
<dbReference type="PANTHER" id="PTHR14269:SF62">
    <property type="entry name" value="CDP-DIACYLGLYCEROL--GLYCEROL-3-PHOSPHATE 3-PHOSPHATIDYLTRANSFERASE 1, CHLOROPLASTIC"/>
    <property type="match status" value="1"/>
</dbReference>
<dbReference type="AlphaFoldDB" id="I0IG54"/>
<evidence type="ECO:0000256" key="15">
    <source>
        <dbReference type="NCBIfam" id="TIGR00560"/>
    </source>
</evidence>
<evidence type="ECO:0000256" key="17">
    <source>
        <dbReference type="SAM" id="Phobius"/>
    </source>
</evidence>
<keyword evidence="10" id="KW-0443">Lipid metabolism</keyword>
<dbReference type="InterPro" id="IPR043130">
    <property type="entry name" value="CDP-OH_PTrfase_TM_dom"/>
</dbReference>
<dbReference type="OrthoDB" id="9796672at2"/>
<dbReference type="GO" id="GO:0016020">
    <property type="term" value="C:membrane"/>
    <property type="evidence" value="ECO:0007669"/>
    <property type="project" value="UniProtKB-SubCell"/>
</dbReference>
<dbReference type="InterPro" id="IPR000462">
    <property type="entry name" value="CDP-OH_P_trans"/>
</dbReference>
<feature type="transmembrane region" description="Helical" evidence="17">
    <location>
        <begin position="12"/>
        <end position="29"/>
    </location>
</feature>
<evidence type="ECO:0000256" key="5">
    <source>
        <dbReference type="ARBA" id="ARBA00014944"/>
    </source>
</evidence>
<feature type="transmembrane region" description="Helical" evidence="17">
    <location>
        <begin position="155"/>
        <end position="175"/>
    </location>
</feature>
<keyword evidence="6" id="KW-0444">Lipid biosynthesis</keyword>
<dbReference type="PIRSF" id="PIRSF000847">
    <property type="entry name" value="Phos_ph_gly_syn"/>
    <property type="match status" value="1"/>
</dbReference>
<dbReference type="eggNOG" id="COG0558">
    <property type="taxonomic scope" value="Bacteria"/>
</dbReference>
<evidence type="ECO:0000313" key="18">
    <source>
        <dbReference type="EMBL" id="BAM04242.1"/>
    </source>
</evidence>
<reference evidence="18 19" key="1">
    <citation type="submission" date="2012-02" db="EMBL/GenBank/DDBJ databases">
        <title>Complete genome sequence of Phycisphaera mikurensis NBRC 102666.</title>
        <authorList>
            <person name="Ankai A."/>
            <person name="Hosoyama A."/>
            <person name="Terui Y."/>
            <person name="Sekine M."/>
            <person name="Fukai R."/>
            <person name="Kato Y."/>
            <person name="Nakamura S."/>
            <person name="Yamada-Narita S."/>
            <person name="Kawakoshi A."/>
            <person name="Fukunaga Y."/>
            <person name="Yamazaki S."/>
            <person name="Fujita N."/>
        </authorList>
    </citation>
    <scope>NUCLEOTIDE SEQUENCE [LARGE SCALE GENOMIC DNA]</scope>
    <source>
        <strain evidence="19">NBRC 102666 / KCTC 22515 / FYK2301M01</strain>
    </source>
</reference>